<evidence type="ECO:0000313" key="3">
    <source>
        <dbReference type="Proteomes" id="UP000055045"/>
    </source>
</evidence>
<proteinExistence type="predicted"/>
<gene>
    <name evidence="2" type="ORF">ACN42_g8796</name>
</gene>
<dbReference type="EMBL" id="LLXE01000289">
    <property type="protein sequence ID" value="KUM58355.1"/>
    <property type="molecule type" value="Genomic_DNA"/>
</dbReference>
<dbReference type="AlphaFoldDB" id="A0A117NLZ4"/>
<reference evidence="2 3" key="1">
    <citation type="submission" date="2015-10" db="EMBL/GenBank/DDBJ databases">
        <title>Genome sequencing of Penicillium freii.</title>
        <authorList>
            <person name="Nguyen H.D."/>
            <person name="Visagie C.M."/>
            <person name="Seifert K.A."/>
        </authorList>
    </citation>
    <scope>NUCLEOTIDE SEQUENCE [LARGE SCALE GENOMIC DNA]</scope>
    <source>
        <strain evidence="2 3">DAOM 242723</strain>
    </source>
</reference>
<evidence type="ECO:0000313" key="2">
    <source>
        <dbReference type="EMBL" id="KUM58355.1"/>
    </source>
</evidence>
<protein>
    <submittedName>
        <fullName evidence="2">Uncharacterized protein</fullName>
    </submittedName>
</protein>
<accession>A0A117NLZ4</accession>
<keyword evidence="1" id="KW-0472">Membrane</keyword>
<organism evidence="2 3">
    <name type="scientific">Penicillium freii</name>
    <dbReference type="NCBI Taxonomy" id="48697"/>
    <lineage>
        <taxon>Eukaryota</taxon>
        <taxon>Fungi</taxon>
        <taxon>Dikarya</taxon>
        <taxon>Ascomycota</taxon>
        <taxon>Pezizomycotina</taxon>
        <taxon>Eurotiomycetes</taxon>
        <taxon>Eurotiomycetidae</taxon>
        <taxon>Eurotiales</taxon>
        <taxon>Aspergillaceae</taxon>
        <taxon>Penicillium</taxon>
    </lineage>
</organism>
<comment type="caution">
    <text evidence="2">The sequence shown here is derived from an EMBL/GenBank/DDBJ whole genome shotgun (WGS) entry which is preliminary data.</text>
</comment>
<keyword evidence="1" id="KW-1133">Transmembrane helix</keyword>
<evidence type="ECO:0000256" key="1">
    <source>
        <dbReference type="SAM" id="Phobius"/>
    </source>
</evidence>
<feature type="transmembrane region" description="Helical" evidence="1">
    <location>
        <begin position="41"/>
        <end position="61"/>
    </location>
</feature>
<sequence length="85" mass="9897">MREIIDLKRGCRTNQIHCSKSAPYYLNRARVKEKKIGCFSLIERVILSAGAMLIFSVYFQLTNAPKGEISMRLVHYNPTFRQNYP</sequence>
<name>A0A117NLZ4_PENFR</name>
<keyword evidence="1" id="KW-0812">Transmembrane</keyword>
<dbReference type="Proteomes" id="UP000055045">
    <property type="component" value="Unassembled WGS sequence"/>
</dbReference>
<keyword evidence="3" id="KW-1185">Reference proteome</keyword>